<dbReference type="CDD" id="cd00887">
    <property type="entry name" value="MoeA"/>
    <property type="match status" value="1"/>
</dbReference>
<dbReference type="InterPro" id="IPR005110">
    <property type="entry name" value="MoeA_linker/N"/>
</dbReference>
<dbReference type="Proteomes" id="UP000240880">
    <property type="component" value="Unassembled WGS sequence"/>
</dbReference>
<dbReference type="EMBL" id="NEXC01000078">
    <property type="protein sequence ID" value="PSN82382.1"/>
    <property type="molecule type" value="Genomic_DNA"/>
</dbReference>
<dbReference type="SUPFAM" id="SSF63882">
    <property type="entry name" value="MoeA N-terminal region -like"/>
    <property type="match status" value="1"/>
</dbReference>
<dbReference type="SUPFAM" id="SSF53218">
    <property type="entry name" value="Molybdenum cofactor biosynthesis proteins"/>
    <property type="match status" value="1"/>
</dbReference>
<dbReference type="InterPro" id="IPR036425">
    <property type="entry name" value="MoaB/Mog-like_dom_sf"/>
</dbReference>
<dbReference type="InterPro" id="IPR036688">
    <property type="entry name" value="MoeA_C_domain_IV_sf"/>
</dbReference>
<evidence type="ECO:0000259" key="1">
    <source>
        <dbReference type="SMART" id="SM00852"/>
    </source>
</evidence>
<organism evidence="2 3">
    <name type="scientific">Candidatus Marsarchaeota G1 archaeon OSP_D</name>
    <dbReference type="NCBI Taxonomy" id="1978155"/>
    <lineage>
        <taxon>Archaea</taxon>
        <taxon>Candidatus Marsarchaeota</taxon>
        <taxon>Candidatus Marsarchaeota group 1</taxon>
    </lineage>
</organism>
<dbReference type="GO" id="GO:0005737">
    <property type="term" value="C:cytoplasm"/>
    <property type="evidence" value="ECO:0007669"/>
    <property type="project" value="TreeGrafter"/>
</dbReference>
<sequence length="415" mass="46725">MLRADQKRYLKLEPLSKVFDAIRKEVKPLGTELVPTEDALDRICAKNYRARWDVPPFDVSAMDGYAFRYSDLFTSRIFLVKRKIFPSTKVRRKIKKGEACYVATGSPLPLGADTVARVEQTRVLKESKIEITRIEKAKNVSRKGEDIKKGEIILQSGKRINPASLSLLVYYGIRRVRVYKKPKTGVLSIGDELCEFKQKQKGKLYNNYAYLVLNYLKRLGFDVMNFGVCQDQNRKIAKIVAQALKSVDVLFTIGGTSVGLKDQTPDALSSLSSRFLFHGVRVVPIKPAGVAKLNQKYVVLLPAHPVSLVLSFHVVAIPVLSLLSGCEFNSFKCSVSAILEQPIRNERNIDALYLVTLTRKERELVAKPLEWGSNLMSNVMRAQGFVLVKAHEELKQADRIEVELLGAQELMGVCY</sequence>
<dbReference type="GO" id="GO:0006777">
    <property type="term" value="P:Mo-molybdopterin cofactor biosynthetic process"/>
    <property type="evidence" value="ECO:0007669"/>
    <property type="project" value="TreeGrafter"/>
</dbReference>
<dbReference type="GO" id="GO:0061599">
    <property type="term" value="F:molybdopterin molybdotransferase activity"/>
    <property type="evidence" value="ECO:0007669"/>
    <property type="project" value="TreeGrafter"/>
</dbReference>
<evidence type="ECO:0000313" key="2">
    <source>
        <dbReference type="EMBL" id="PSN82382.1"/>
    </source>
</evidence>
<gene>
    <name evidence="2" type="ORF">B9Q01_08190</name>
</gene>
<dbReference type="AlphaFoldDB" id="A0A2R6A7D5"/>
<dbReference type="InterPro" id="IPR001453">
    <property type="entry name" value="MoaB/Mog_dom"/>
</dbReference>
<dbReference type="Gene3D" id="2.170.190.11">
    <property type="entry name" value="Molybdopterin biosynthesis moea protein, domain 3"/>
    <property type="match status" value="1"/>
</dbReference>
<dbReference type="Pfam" id="PF03453">
    <property type="entry name" value="MoeA_N"/>
    <property type="match status" value="1"/>
</dbReference>
<protein>
    <recommendedName>
        <fullName evidence="1">MoaB/Mog domain-containing protein</fullName>
    </recommendedName>
</protein>
<dbReference type="PANTHER" id="PTHR10192:SF19">
    <property type="entry name" value="MOLYBDOPTERIN BIOSYNTHESIS PROTEIN MJ0666-RELATED"/>
    <property type="match status" value="1"/>
</dbReference>
<evidence type="ECO:0000313" key="3">
    <source>
        <dbReference type="Proteomes" id="UP000240880"/>
    </source>
</evidence>
<feature type="domain" description="MoaB/Mog" evidence="1">
    <location>
        <begin position="185"/>
        <end position="322"/>
    </location>
</feature>
<comment type="caution">
    <text evidence="2">The sequence shown here is derived from an EMBL/GenBank/DDBJ whole genome shotgun (WGS) entry which is preliminary data.</text>
</comment>
<dbReference type="SUPFAM" id="SSF63867">
    <property type="entry name" value="MoeA C-terminal domain-like"/>
    <property type="match status" value="1"/>
</dbReference>
<proteinExistence type="predicted"/>
<dbReference type="Pfam" id="PF00994">
    <property type="entry name" value="MoCF_biosynth"/>
    <property type="match status" value="1"/>
</dbReference>
<reference evidence="2 3" key="1">
    <citation type="submission" date="2017-04" db="EMBL/GenBank/DDBJ databases">
        <title>Novel microbial lineages endemic to geothermal iron-oxide mats fill important gaps in the evolutionary history of Archaea.</title>
        <authorList>
            <person name="Jay Z.J."/>
            <person name="Beam J.P."/>
            <person name="Dlakic M."/>
            <person name="Rusch D.B."/>
            <person name="Kozubal M.A."/>
            <person name="Inskeep W.P."/>
        </authorList>
    </citation>
    <scope>NUCLEOTIDE SEQUENCE [LARGE SCALE GENOMIC DNA]</scope>
    <source>
        <strain evidence="2">OSP_D</strain>
    </source>
</reference>
<dbReference type="InterPro" id="IPR036135">
    <property type="entry name" value="MoeA_linker/N_sf"/>
</dbReference>
<dbReference type="Gene3D" id="2.40.340.10">
    <property type="entry name" value="MoeA, C-terminal, domain IV"/>
    <property type="match status" value="1"/>
</dbReference>
<name>A0A2R6A7D5_9ARCH</name>
<dbReference type="Gene3D" id="3.90.105.10">
    <property type="entry name" value="Molybdopterin biosynthesis moea protein, domain 2"/>
    <property type="match status" value="1"/>
</dbReference>
<dbReference type="Gene3D" id="3.40.980.10">
    <property type="entry name" value="MoaB/Mog-like domain"/>
    <property type="match status" value="1"/>
</dbReference>
<dbReference type="InterPro" id="IPR038987">
    <property type="entry name" value="MoeA-like"/>
</dbReference>
<accession>A0A2R6A7D5</accession>
<dbReference type="PANTHER" id="PTHR10192">
    <property type="entry name" value="MOLYBDOPTERIN BIOSYNTHESIS PROTEIN"/>
    <property type="match status" value="1"/>
</dbReference>
<dbReference type="SMART" id="SM00852">
    <property type="entry name" value="MoCF_biosynth"/>
    <property type="match status" value="1"/>
</dbReference>